<dbReference type="Pfam" id="PF06985">
    <property type="entry name" value="HET"/>
    <property type="match status" value="1"/>
</dbReference>
<dbReference type="OrthoDB" id="5362512at2759"/>
<dbReference type="PANTHER" id="PTHR33112:SF10">
    <property type="entry name" value="TOL"/>
    <property type="match status" value="1"/>
</dbReference>
<dbReference type="EMBL" id="KV750190">
    <property type="protein sequence ID" value="OCL05865.1"/>
    <property type="molecule type" value="Genomic_DNA"/>
</dbReference>
<gene>
    <name evidence="2" type="ORF">AOQ84DRAFT_379169</name>
</gene>
<evidence type="ECO:0000313" key="3">
    <source>
        <dbReference type="Proteomes" id="UP000250140"/>
    </source>
</evidence>
<proteinExistence type="predicted"/>
<feature type="domain" description="Heterokaryon incompatibility" evidence="1">
    <location>
        <begin position="138"/>
        <end position="290"/>
    </location>
</feature>
<accession>A0A8E2EWG0</accession>
<reference evidence="2 3" key="1">
    <citation type="journal article" date="2016" name="Nat. Commun.">
        <title>Ectomycorrhizal ecology is imprinted in the genome of the dominant symbiotic fungus Cenococcum geophilum.</title>
        <authorList>
            <consortium name="DOE Joint Genome Institute"/>
            <person name="Peter M."/>
            <person name="Kohler A."/>
            <person name="Ohm R.A."/>
            <person name="Kuo A."/>
            <person name="Krutzmann J."/>
            <person name="Morin E."/>
            <person name="Arend M."/>
            <person name="Barry K.W."/>
            <person name="Binder M."/>
            <person name="Choi C."/>
            <person name="Clum A."/>
            <person name="Copeland A."/>
            <person name="Grisel N."/>
            <person name="Haridas S."/>
            <person name="Kipfer T."/>
            <person name="LaButti K."/>
            <person name="Lindquist E."/>
            <person name="Lipzen A."/>
            <person name="Maire R."/>
            <person name="Meier B."/>
            <person name="Mihaltcheva S."/>
            <person name="Molinier V."/>
            <person name="Murat C."/>
            <person name="Poggeler S."/>
            <person name="Quandt C.A."/>
            <person name="Sperisen C."/>
            <person name="Tritt A."/>
            <person name="Tisserant E."/>
            <person name="Crous P.W."/>
            <person name="Henrissat B."/>
            <person name="Nehls U."/>
            <person name="Egli S."/>
            <person name="Spatafora J.W."/>
            <person name="Grigoriev I.V."/>
            <person name="Martin F.M."/>
        </authorList>
    </citation>
    <scope>NUCLEOTIDE SEQUENCE [LARGE SCALE GENOMIC DNA]</scope>
    <source>
        <strain evidence="2 3">CBS 207.34</strain>
    </source>
</reference>
<evidence type="ECO:0000259" key="1">
    <source>
        <dbReference type="Pfam" id="PF06985"/>
    </source>
</evidence>
<dbReference type="InterPro" id="IPR010730">
    <property type="entry name" value="HET"/>
</dbReference>
<dbReference type="PANTHER" id="PTHR33112">
    <property type="entry name" value="DOMAIN PROTEIN, PUTATIVE-RELATED"/>
    <property type="match status" value="1"/>
</dbReference>
<sequence>MGLNAHQKPHNIILTPDRHSSSEIALGGVTDITASVEGSDIIAYFHLYTQPDSPAARLEYITGRPIAPDPKSEESMQKIRSWIQECCESHPECEYADIVDSTDGVRKYPSRLLDVGLPPFDKSLSCVLVDGKDALGRYATLSYCWGKSQALRTLKCNLSEHKKGIHAHEMPKTLQDAVVATRNLGVRFLWIDALCIVQDDSSEWASEALHMGRIYQNSFCTIAAVGSNSSAGGLYIARPSYDDVVAFRYTPHGEDPTTTQSEFFIRPVRHTFLNRVQESTWNSRGWILQERILSRRIILFAFGQTFFECQRHSIGEDGRDLGFYEHKRFGNKTLPQGEDWGWCLLVQDYTQRILTEPRDKLFAVDGLASNMHLRTGKTYCAGAWCERLPLHTLWYVQNGDTKRPPFKRAPSWSWAAIDGPVLWSPRILGAKDSCEMSIPEQFHGLKPNSQGVPETWIEFLGQVISVNRSDFAISMGRGKSGLDKSEIYLADIDKHTGCYALVAETKLDRPHEKIGWAVFDESICSNGPFVAAYVSKNNMSNAKKRSSANVLIVKAFQGQPGYFERVGTGEIVGPWFNDVPREFIRIY</sequence>
<protein>
    <submittedName>
        <fullName evidence="2">HET-domain-containing protein</fullName>
    </submittedName>
</protein>
<name>A0A8E2EWG0_9PEZI</name>
<evidence type="ECO:0000313" key="2">
    <source>
        <dbReference type="EMBL" id="OCL05865.1"/>
    </source>
</evidence>
<organism evidence="2 3">
    <name type="scientific">Glonium stellatum</name>
    <dbReference type="NCBI Taxonomy" id="574774"/>
    <lineage>
        <taxon>Eukaryota</taxon>
        <taxon>Fungi</taxon>
        <taxon>Dikarya</taxon>
        <taxon>Ascomycota</taxon>
        <taxon>Pezizomycotina</taxon>
        <taxon>Dothideomycetes</taxon>
        <taxon>Pleosporomycetidae</taxon>
        <taxon>Gloniales</taxon>
        <taxon>Gloniaceae</taxon>
        <taxon>Glonium</taxon>
    </lineage>
</organism>
<dbReference type="AlphaFoldDB" id="A0A8E2EWG0"/>
<keyword evidence="3" id="KW-1185">Reference proteome</keyword>
<dbReference type="Proteomes" id="UP000250140">
    <property type="component" value="Unassembled WGS sequence"/>
</dbReference>